<organism evidence="1 2">
    <name type="scientific">Panagrolaimus sp. ES5</name>
    <dbReference type="NCBI Taxonomy" id="591445"/>
    <lineage>
        <taxon>Eukaryota</taxon>
        <taxon>Metazoa</taxon>
        <taxon>Ecdysozoa</taxon>
        <taxon>Nematoda</taxon>
        <taxon>Chromadorea</taxon>
        <taxon>Rhabditida</taxon>
        <taxon>Tylenchina</taxon>
        <taxon>Panagrolaimomorpha</taxon>
        <taxon>Panagrolaimoidea</taxon>
        <taxon>Panagrolaimidae</taxon>
        <taxon>Panagrolaimus</taxon>
    </lineage>
</organism>
<evidence type="ECO:0000313" key="2">
    <source>
        <dbReference type="WBParaSite" id="ES5_v2.g30976.t1"/>
    </source>
</evidence>
<reference evidence="2" key="1">
    <citation type="submission" date="2022-11" db="UniProtKB">
        <authorList>
            <consortium name="WormBaseParasite"/>
        </authorList>
    </citation>
    <scope>IDENTIFICATION</scope>
</reference>
<protein>
    <submittedName>
        <fullName evidence="2">Uncharacterized protein</fullName>
    </submittedName>
</protein>
<proteinExistence type="predicted"/>
<name>A0AC34GN73_9BILA</name>
<evidence type="ECO:0000313" key="1">
    <source>
        <dbReference type="Proteomes" id="UP000887579"/>
    </source>
</evidence>
<accession>A0AC34GN73</accession>
<dbReference type="WBParaSite" id="ES5_v2.g30976.t1">
    <property type="protein sequence ID" value="ES5_v2.g30976.t1"/>
    <property type="gene ID" value="ES5_v2.g30976"/>
</dbReference>
<dbReference type="Proteomes" id="UP000887579">
    <property type="component" value="Unplaced"/>
</dbReference>
<sequence length="495" mass="57835">MLKRKPTVNGKNDAPVAILTWDEMIKWENQFDYYNNIKRTFGIEDVPIMMIKYPDKFMEHFKLDPEIIKNTLKPDMIGPTTTYSRKPVANIDGLYYSTEKNSKSNTNVNVVLSLLKKMKVTEDGDWEKHFSRESMKQKTSFKYLDHINYSYSQIIYDKKEFLPPGWNLNSTTIGDESGSSTIISDYDTGSVLHQDDYGLTAFSLMLLGSADKVRIRICWNENTSFASYRWQVAAHRQPLHCCEIDKNYFIETNKTQIQELLTNDEQKASESWKNFKERAVPSKNSNNLKYYEFRALDNERKRKAPATIEYEKNKRQPRPNPHKRPTKYIKSKNDAIQNLKVNQRAIQLFLSGSSDTNCIKVKNKLAGHHEKQKSLSGEAAEKYVQTLQQNFEENGKKIIELEKMRDLVKTLEKSLGEEYVEEKIQIQGYVSYEIARDFIDGNNPEDREAFIGALKTSRPKHEEFWEEVSKSEESWNEYFGINPEEKMRIPAQNYT</sequence>